<evidence type="ECO:0000256" key="5">
    <source>
        <dbReference type="SAM" id="MobiDB-lite"/>
    </source>
</evidence>
<dbReference type="Gene3D" id="3.40.50.300">
    <property type="entry name" value="P-loop containing nucleotide triphosphate hydrolases"/>
    <property type="match status" value="1"/>
</dbReference>
<dbReference type="Pfam" id="PF13087">
    <property type="entry name" value="AAA_12"/>
    <property type="match status" value="1"/>
</dbReference>
<keyword evidence="8" id="KW-1185">Reference proteome</keyword>
<proteinExistence type="predicted"/>
<dbReference type="PANTHER" id="PTHR43788">
    <property type="entry name" value="DNA2/NAM7 HELICASE FAMILY MEMBER"/>
    <property type="match status" value="1"/>
</dbReference>
<dbReference type="SUPFAM" id="SSF52540">
    <property type="entry name" value="P-loop containing nucleoside triphosphate hydrolases"/>
    <property type="match status" value="1"/>
</dbReference>
<dbReference type="GeneID" id="85314963"/>
<organism evidence="7 8">
    <name type="scientific">Phialemonium atrogriseum</name>
    <dbReference type="NCBI Taxonomy" id="1093897"/>
    <lineage>
        <taxon>Eukaryota</taxon>
        <taxon>Fungi</taxon>
        <taxon>Dikarya</taxon>
        <taxon>Ascomycota</taxon>
        <taxon>Pezizomycotina</taxon>
        <taxon>Sordariomycetes</taxon>
        <taxon>Sordariomycetidae</taxon>
        <taxon>Cephalothecales</taxon>
        <taxon>Cephalothecaceae</taxon>
        <taxon>Phialemonium</taxon>
    </lineage>
</organism>
<evidence type="ECO:0000256" key="3">
    <source>
        <dbReference type="ARBA" id="ARBA00022806"/>
    </source>
</evidence>
<keyword evidence="4" id="KW-0067">ATP-binding</keyword>
<feature type="compositionally biased region" description="Basic and acidic residues" evidence="5">
    <location>
        <begin position="246"/>
        <end position="264"/>
    </location>
</feature>
<evidence type="ECO:0000313" key="8">
    <source>
        <dbReference type="Proteomes" id="UP001244011"/>
    </source>
</evidence>
<feature type="non-terminal residue" evidence="7">
    <location>
        <position position="1"/>
    </location>
</feature>
<evidence type="ECO:0000256" key="2">
    <source>
        <dbReference type="ARBA" id="ARBA00022801"/>
    </source>
</evidence>
<keyword evidence="2" id="KW-0378">Hydrolase</keyword>
<feature type="compositionally biased region" description="Basic residues" evidence="5">
    <location>
        <begin position="234"/>
        <end position="245"/>
    </location>
</feature>
<dbReference type="GO" id="GO:0005524">
    <property type="term" value="F:ATP binding"/>
    <property type="evidence" value="ECO:0007669"/>
    <property type="project" value="UniProtKB-KW"/>
</dbReference>
<keyword evidence="1" id="KW-0547">Nucleotide-binding</keyword>
<evidence type="ECO:0000256" key="4">
    <source>
        <dbReference type="ARBA" id="ARBA00022840"/>
    </source>
</evidence>
<reference evidence="7" key="1">
    <citation type="submission" date="2023-06" db="EMBL/GenBank/DDBJ databases">
        <title>Genome-scale phylogeny and comparative genomics of the fungal order Sordariales.</title>
        <authorList>
            <consortium name="Lawrence Berkeley National Laboratory"/>
            <person name="Hensen N."/>
            <person name="Bonometti L."/>
            <person name="Westerberg I."/>
            <person name="Brannstrom I.O."/>
            <person name="Guillou S."/>
            <person name="Cros-Aarteil S."/>
            <person name="Calhoun S."/>
            <person name="Haridas S."/>
            <person name="Kuo A."/>
            <person name="Mondo S."/>
            <person name="Pangilinan J."/>
            <person name="Riley R."/>
            <person name="Labutti K."/>
            <person name="Andreopoulos B."/>
            <person name="Lipzen A."/>
            <person name="Chen C."/>
            <person name="Yanf M."/>
            <person name="Daum C."/>
            <person name="Ng V."/>
            <person name="Clum A."/>
            <person name="Steindorff A."/>
            <person name="Ohm R."/>
            <person name="Martin F."/>
            <person name="Silar P."/>
            <person name="Natvig D."/>
            <person name="Lalanne C."/>
            <person name="Gautier V."/>
            <person name="Ament-Velasquez S.L."/>
            <person name="Kruys A."/>
            <person name="Hutchinson M.I."/>
            <person name="Powell A.J."/>
            <person name="Barry K."/>
            <person name="Miller A.N."/>
            <person name="Grigoriev I.V."/>
            <person name="Debuchy R."/>
            <person name="Gladieux P."/>
            <person name="Thoren M.H."/>
            <person name="Johannesson H."/>
        </authorList>
    </citation>
    <scope>NUCLEOTIDE SEQUENCE</scope>
    <source>
        <strain evidence="7">8032-3</strain>
    </source>
</reference>
<dbReference type="GO" id="GO:0016787">
    <property type="term" value="F:hydrolase activity"/>
    <property type="evidence" value="ECO:0007669"/>
    <property type="project" value="UniProtKB-KW"/>
</dbReference>
<protein>
    <recommendedName>
        <fullName evidence="6">DNA2/NAM7 helicase-like C-terminal domain-containing protein</fullName>
    </recommendedName>
</protein>
<feature type="domain" description="DNA2/NAM7 helicase-like C-terminal" evidence="6">
    <location>
        <begin position="168"/>
        <end position="220"/>
    </location>
</feature>
<evidence type="ECO:0000313" key="7">
    <source>
        <dbReference type="EMBL" id="KAK1764737.1"/>
    </source>
</evidence>
<dbReference type="InterPro" id="IPR041679">
    <property type="entry name" value="DNA2/NAM7-like_C"/>
</dbReference>
<dbReference type="GO" id="GO:0043139">
    <property type="term" value="F:5'-3' DNA helicase activity"/>
    <property type="evidence" value="ECO:0007669"/>
    <property type="project" value="TreeGrafter"/>
</dbReference>
<evidence type="ECO:0000259" key="6">
    <source>
        <dbReference type="Pfam" id="PF13087"/>
    </source>
</evidence>
<dbReference type="AlphaFoldDB" id="A0AAJ0BX76"/>
<accession>A0AAJ0BX76</accession>
<dbReference type="PANTHER" id="PTHR43788:SF8">
    <property type="entry name" value="DNA-BINDING PROTEIN SMUBP-2"/>
    <property type="match status" value="1"/>
</dbReference>
<evidence type="ECO:0000256" key="1">
    <source>
        <dbReference type="ARBA" id="ARBA00022741"/>
    </source>
</evidence>
<dbReference type="Proteomes" id="UP001244011">
    <property type="component" value="Unassembled WGS sequence"/>
</dbReference>
<dbReference type="InterPro" id="IPR027417">
    <property type="entry name" value="P-loop_NTPase"/>
</dbReference>
<comment type="caution">
    <text evidence="7">The sequence shown here is derived from an EMBL/GenBank/DDBJ whole genome shotgun (WGS) entry which is preliminary data.</text>
</comment>
<feature type="region of interest" description="Disordered" evidence="5">
    <location>
        <begin position="226"/>
        <end position="273"/>
    </location>
</feature>
<keyword evidence="3" id="KW-0347">Helicase</keyword>
<dbReference type="InterPro" id="IPR050534">
    <property type="entry name" value="Coronavir_polyprotein_1ab"/>
</dbReference>
<dbReference type="EMBL" id="MU839018">
    <property type="protein sequence ID" value="KAK1764737.1"/>
    <property type="molecule type" value="Genomic_DNA"/>
</dbReference>
<name>A0AAJ0BX76_9PEZI</name>
<dbReference type="RefSeq" id="XP_060280950.1">
    <property type="nucleotide sequence ID" value="XM_060431776.1"/>
</dbReference>
<sequence>PLLLPQTSCGPSPGLTSWTSTTGAPPCFLFGDPRQLPPTVMTPNEKDSLLCQGWQNFGTAILPGIGIPVCRLKTQLRMAKGMSDTVAKIIYPDVPYEYPDSCAVELAGFQAGRDLEDFVRERYPEIIPAPTGTSSQSLCTIALGFIVDLVKSKKQPQYAALANMQAPTTVDLFQGQENDVVVVVMGTASPKPGPGFTSDSQRLNVMLTRQWCGLVIVGDINTTGQLVDDEGKGKGKGKRKWKGKGKGGEERFEIEGPKRGEILDTGRGAAQDA</sequence>
<gene>
    <name evidence="7" type="ORF">QBC33DRAFT_594187</name>
</gene>